<dbReference type="PANTHER" id="PTHR21310">
    <property type="entry name" value="AMINOGLYCOSIDE PHOSPHOTRANSFERASE-RELATED-RELATED"/>
    <property type="match status" value="1"/>
</dbReference>
<dbReference type="Gene3D" id="3.90.1200.10">
    <property type="match status" value="1"/>
</dbReference>
<dbReference type="AlphaFoldDB" id="D1BTU9"/>
<dbReference type="STRING" id="446471.Xcel_0072"/>
<dbReference type="Proteomes" id="UP000002255">
    <property type="component" value="Chromosome"/>
</dbReference>
<dbReference type="EMBL" id="CP001821">
    <property type="protein sequence ID" value="ACZ29113.1"/>
    <property type="molecule type" value="Genomic_DNA"/>
</dbReference>
<organism evidence="2 3">
    <name type="scientific">Xylanimonas cellulosilytica (strain DSM 15894 / JCM 12276 / CECT 5975 / KCTC 9989 / LMG 20990 / NBRC 107835 / XIL07)</name>
    <dbReference type="NCBI Taxonomy" id="446471"/>
    <lineage>
        <taxon>Bacteria</taxon>
        <taxon>Bacillati</taxon>
        <taxon>Actinomycetota</taxon>
        <taxon>Actinomycetes</taxon>
        <taxon>Micrococcales</taxon>
        <taxon>Promicromonosporaceae</taxon>
        <taxon>Xylanimonas</taxon>
    </lineage>
</organism>
<keyword evidence="3" id="KW-1185">Reference proteome</keyword>
<reference evidence="3" key="1">
    <citation type="submission" date="2009-11" db="EMBL/GenBank/DDBJ databases">
        <title>The complete chromosome of Xylanimonas cellulosilytica DSM 15894.</title>
        <authorList>
            <consortium name="US DOE Joint Genome Institute (JGI-PGF)"/>
            <person name="Lucas S."/>
            <person name="Copeland A."/>
            <person name="Lapidus A."/>
            <person name="Glavina del Rio T."/>
            <person name="Dalin E."/>
            <person name="Tice H."/>
            <person name="Bruce D."/>
            <person name="Goodwin L."/>
            <person name="Pitluck S."/>
            <person name="Kyrpides N."/>
            <person name="Mavromatis K."/>
            <person name="Ivanova N."/>
            <person name="Mikhailova N."/>
            <person name="Foster B."/>
            <person name="Clum A."/>
            <person name="Brettin T."/>
            <person name="Detter J.C."/>
            <person name="Han C."/>
            <person name="Larimer F."/>
            <person name="Land M."/>
            <person name="Hauser L."/>
            <person name="Markowitz V."/>
            <person name="Cheng J.F."/>
            <person name="Hugenholtz P."/>
            <person name="Woyke T."/>
            <person name="Wu D."/>
            <person name="Gehrich-Schroeter G."/>
            <person name="Schneider S."/>
            <person name="Pukall S.R."/>
            <person name="Klenk H.P."/>
            <person name="Eisen J.A."/>
        </authorList>
    </citation>
    <scope>NUCLEOTIDE SEQUENCE [LARGE SCALE GENOMIC DNA]</scope>
    <source>
        <strain evidence="3">DSM 15894 / CECT 5975 / LMG 20990 / XIL07</strain>
    </source>
</reference>
<reference evidence="2 3" key="2">
    <citation type="journal article" date="2010" name="Stand. Genomic Sci.">
        <title>Complete genome sequence of Xylanimonas cellulosilytica type strain (XIL07).</title>
        <authorList>
            <person name="Foster B."/>
            <person name="Pukall R."/>
            <person name="Abt B."/>
            <person name="Nolan M."/>
            <person name="Glavina Del Rio T."/>
            <person name="Chen F."/>
            <person name="Lucas S."/>
            <person name="Tice H."/>
            <person name="Pitluck S."/>
            <person name="Cheng J.-F."/>
            <person name="Chertkov O."/>
            <person name="Brettin T."/>
            <person name="Han C."/>
            <person name="Detter J.C."/>
            <person name="Bruce D."/>
            <person name="Goodwin L."/>
            <person name="Ivanova N."/>
            <person name="Mavromatis K."/>
            <person name="Pati A."/>
            <person name="Mikhailova N."/>
            <person name="Chen A."/>
            <person name="Palaniappan K."/>
            <person name="Land M."/>
            <person name="Hauser L."/>
            <person name="Chang Y.-J."/>
            <person name="Jeffries C.D."/>
            <person name="Chain P."/>
            <person name="Rohde M."/>
            <person name="Goeker M."/>
            <person name="Bristow J."/>
            <person name="Eisen J.A."/>
            <person name="Markowitz V."/>
            <person name="Hugenholtz P."/>
            <person name="Kyrpides N.C."/>
            <person name="Klenk H.-P."/>
            <person name="Lapidus A."/>
        </authorList>
    </citation>
    <scope>NUCLEOTIDE SEQUENCE [LARGE SCALE GENOMIC DNA]</scope>
    <source>
        <strain evidence="3">DSM 15894 / CECT 5975 / LMG 20990 / XIL07</strain>
    </source>
</reference>
<dbReference type="HOGENOM" id="CLU_074977_0_0_11"/>
<dbReference type="KEGG" id="xce:Xcel_0072"/>
<dbReference type="RefSeq" id="WP_012876858.1">
    <property type="nucleotide sequence ID" value="NC_013530.1"/>
</dbReference>
<dbReference type="OrthoDB" id="9797603at2"/>
<proteinExistence type="predicted"/>
<sequence length="324" mass="33997">MHDDEVAVTADDVRRLLAAQRPELAALPVTPHAEAGTDHRLFLLGDASSPGGALLARLPRIGWAAEQAASDARWLPRLAPHLPLAVPAPVAVGHPDGAYPFPWSIVPWLPGRAVGDPLGGKPLGFDAEDGARALGAFVRALRSLDPTDGPLKEGTSRGVPLERLDPAVREALDAIAGSTASAPPVDVSAADRAWERALAAPPAPEPTWIHGDLLPGNLLAHDGALTAVIDWGALGVGDPAVDLCPAWWLFDGGPRVTFLAEATVGVPDDVAAAAVDRARGWVLVQAAIAIPYYDERWPAFAAAARRRLAAVLADDDARRRWAGR</sequence>
<evidence type="ECO:0000313" key="3">
    <source>
        <dbReference type="Proteomes" id="UP000002255"/>
    </source>
</evidence>
<dbReference type="InterPro" id="IPR051678">
    <property type="entry name" value="AGP_Transferase"/>
</dbReference>
<name>D1BTU9_XYLCX</name>
<dbReference type="InterPro" id="IPR002575">
    <property type="entry name" value="Aminoglycoside_PTrfase"/>
</dbReference>
<accession>D1BTU9</accession>
<dbReference type="Pfam" id="PF01636">
    <property type="entry name" value="APH"/>
    <property type="match status" value="1"/>
</dbReference>
<protein>
    <submittedName>
        <fullName evidence="2">Aminoglycoside phosphotransferase</fullName>
    </submittedName>
</protein>
<dbReference type="eggNOG" id="COG3173">
    <property type="taxonomic scope" value="Bacteria"/>
</dbReference>
<gene>
    <name evidence="2" type="ordered locus">Xcel_0072</name>
</gene>
<dbReference type="SUPFAM" id="SSF56112">
    <property type="entry name" value="Protein kinase-like (PK-like)"/>
    <property type="match status" value="1"/>
</dbReference>
<dbReference type="PANTHER" id="PTHR21310:SF42">
    <property type="entry name" value="BIFUNCTIONAL AAC_APH"/>
    <property type="match status" value="1"/>
</dbReference>
<feature type="domain" description="Aminoglycoside phosphotransferase" evidence="1">
    <location>
        <begin position="34"/>
        <end position="260"/>
    </location>
</feature>
<dbReference type="InterPro" id="IPR011009">
    <property type="entry name" value="Kinase-like_dom_sf"/>
</dbReference>
<dbReference type="Gene3D" id="3.30.200.20">
    <property type="entry name" value="Phosphorylase Kinase, domain 1"/>
    <property type="match status" value="1"/>
</dbReference>
<evidence type="ECO:0000313" key="2">
    <source>
        <dbReference type="EMBL" id="ACZ29113.1"/>
    </source>
</evidence>
<evidence type="ECO:0000259" key="1">
    <source>
        <dbReference type="Pfam" id="PF01636"/>
    </source>
</evidence>